<dbReference type="PANTHER" id="PTHR30476:SF0">
    <property type="entry name" value="UPF0234 PROTEIN YAJQ"/>
    <property type="match status" value="1"/>
</dbReference>
<dbReference type="SUPFAM" id="SSF89963">
    <property type="entry name" value="YajQ-like"/>
    <property type="match status" value="2"/>
</dbReference>
<proteinExistence type="inferred from homology"/>
<dbReference type="CDD" id="cd11740">
    <property type="entry name" value="YajQ_like"/>
    <property type="match status" value="1"/>
</dbReference>
<dbReference type="InterPro" id="IPR035571">
    <property type="entry name" value="UPF0234-like_C"/>
</dbReference>
<comment type="caution">
    <text evidence="4">The sequence shown here is derived from an EMBL/GenBank/DDBJ whole genome shotgun (WGS) entry which is preliminary data.</text>
</comment>
<evidence type="ECO:0000256" key="1">
    <source>
        <dbReference type="ARBA" id="ARBA00022741"/>
    </source>
</evidence>
<dbReference type="AlphaFoldDB" id="A0A5D3WJG3"/>
<dbReference type="InterPro" id="IPR035570">
    <property type="entry name" value="UPF0234_N"/>
</dbReference>
<comment type="function">
    <text evidence="3">Nucleotide-binding protein.</text>
</comment>
<dbReference type="HAMAP" id="MF_00632">
    <property type="entry name" value="UPF0234"/>
    <property type="match status" value="1"/>
</dbReference>
<evidence type="ECO:0000313" key="4">
    <source>
        <dbReference type="EMBL" id="TYO98154.1"/>
    </source>
</evidence>
<dbReference type="InterPro" id="IPR007551">
    <property type="entry name" value="YajQ/Smlt4090-like"/>
</dbReference>
<comment type="similarity">
    <text evidence="2 3">Belongs to the YajQ family.</text>
</comment>
<name>A0A5D3WJG3_9BACT</name>
<dbReference type="Pfam" id="PF04461">
    <property type="entry name" value="YajQ"/>
    <property type="match status" value="1"/>
</dbReference>
<dbReference type="EMBL" id="VNIB01000008">
    <property type="protein sequence ID" value="TYO98154.1"/>
    <property type="molecule type" value="Genomic_DNA"/>
</dbReference>
<evidence type="ECO:0000313" key="5">
    <source>
        <dbReference type="Proteomes" id="UP000324159"/>
    </source>
</evidence>
<keyword evidence="5" id="KW-1185">Reference proteome</keyword>
<dbReference type="InterPro" id="IPR036183">
    <property type="entry name" value="YajQ-like_sf"/>
</dbReference>
<evidence type="ECO:0000256" key="2">
    <source>
        <dbReference type="ARBA" id="ARBA00093450"/>
    </source>
</evidence>
<reference evidence="4 5" key="1">
    <citation type="submission" date="2019-07" db="EMBL/GenBank/DDBJ databases">
        <title>Genomic Encyclopedia of Type Strains, Phase IV (KMG-IV): sequencing the most valuable type-strain genomes for metagenomic binning, comparative biology and taxonomic classification.</title>
        <authorList>
            <person name="Goeker M."/>
        </authorList>
    </citation>
    <scope>NUCLEOTIDE SEQUENCE [LARGE SCALE GENOMIC DNA]</scope>
    <source>
        <strain evidence="4 5">SS015</strain>
    </source>
</reference>
<accession>A0A5D3WJG3</accession>
<dbReference type="PANTHER" id="PTHR30476">
    <property type="entry name" value="UPF0234 PROTEIN YAJQ"/>
    <property type="match status" value="1"/>
</dbReference>
<dbReference type="Gene3D" id="3.30.70.990">
    <property type="entry name" value="YajQ-like, domain 2"/>
    <property type="match status" value="1"/>
</dbReference>
<gene>
    <name evidence="4" type="ORF">EDC39_10891</name>
</gene>
<dbReference type="Gene3D" id="3.30.70.860">
    <property type="match status" value="1"/>
</dbReference>
<keyword evidence="1 3" id="KW-0547">Nucleotide-binding</keyword>
<evidence type="ECO:0000256" key="3">
    <source>
        <dbReference type="HAMAP-Rule" id="MF_00632"/>
    </source>
</evidence>
<dbReference type="GO" id="GO:0005829">
    <property type="term" value="C:cytosol"/>
    <property type="evidence" value="ECO:0007669"/>
    <property type="project" value="TreeGrafter"/>
</dbReference>
<protein>
    <recommendedName>
        <fullName evidence="3">Nucleotide-binding protein EDC39_10891</fullName>
    </recommendedName>
</protein>
<dbReference type="GO" id="GO:0000166">
    <property type="term" value="F:nucleotide binding"/>
    <property type="evidence" value="ECO:0007669"/>
    <property type="project" value="UniProtKB-UniRule"/>
</dbReference>
<sequence length="150" mass="16802">MQEVDNAVNQTRKEFSQRYDFKGTHNEIELKDGIITVLAADDYKLEAILTILRGKLAGRKVPVRNLDYGGKEPASGGAVRQRITLMQGVSKEKGKELVKAIKATRLKVQAQIMDDQVRVSGKKIDDLQAVIQTLKSQDFGLELQFVNMRS</sequence>
<organism evidence="4 5">
    <name type="scientific">Geothermobacter ehrlichii</name>
    <dbReference type="NCBI Taxonomy" id="213224"/>
    <lineage>
        <taxon>Bacteria</taxon>
        <taxon>Pseudomonadati</taxon>
        <taxon>Thermodesulfobacteriota</taxon>
        <taxon>Desulfuromonadia</taxon>
        <taxon>Desulfuromonadales</taxon>
        <taxon>Geothermobacteraceae</taxon>
        <taxon>Geothermobacter</taxon>
    </lineage>
</organism>
<dbReference type="Proteomes" id="UP000324159">
    <property type="component" value="Unassembled WGS sequence"/>
</dbReference>
<dbReference type="NCBIfam" id="NF003819">
    <property type="entry name" value="PRK05412.1"/>
    <property type="match status" value="1"/>
</dbReference>